<dbReference type="PANTHER" id="PTHR46124">
    <property type="entry name" value="D-AMINOACYL-TRNA DEACYLASE"/>
    <property type="match status" value="1"/>
</dbReference>
<dbReference type="InterPro" id="IPR001130">
    <property type="entry name" value="TatD-like"/>
</dbReference>
<dbReference type="InterPro" id="IPR018228">
    <property type="entry name" value="DNase_TatD-rel_CS"/>
</dbReference>
<dbReference type="PROSITE" id="PS01091">
    <property type="entry name" value="TATD_3"/>
    <property type="match status" value="1"/>
</dbReference>
<dbReference type="FunFam" id="3.20.20.140:FF:000005">
    <property type="entry name" value="TatD family hydrolase"/>
    <property type="match status" value="1"/>
</dbReference>
<keyword evidence="3" id="KW-0378">Hydrolase</keyword>
<dbReference type="GO" id="GO:0016788">
    <property type="term" value="F:hydrolase activity, acting on ester bonds"/>
    <property type="evidence" value="ECO:0007669"/>
    <property type="project" value="InterPro"/>
</dbReference>
<feature type="binding site" evidence="4">
    <location>
        <position position="146"/>
    </location>
    <ligand>
        <name>a divalent metal cation</name>
        <dbReference type="ChEBI" id="CHEBI:60240"/>
        <label>2</label>
    </ligand>
</feature>
<keyword evidence="2 4" id="KW-0479">Metal-binding</keyword>
<keyword evidence="6" id="KW-1185">Reference proteome</keyword>
<gene>
    <name evidence="5" type="ORF">TTHT_1619</name>
</gene>
<dbReference type="KEGG" id="thyd:TTHT_1619"/>
<evidence type="ECO:0000313" key="5">
    <source>
        <dbReference type="EMBL" id="BBB33107.1"/>
    </source>
</evidence>
<dbReference type="SUPFAM" id="SSF51556">
    <property type="entry name" value="Metallo-dependent hydrolases"/>
    <property type="match status" value="1"/>
</dbReference>
<feature type="binding site" evidence="4">
    <location>
        <position position="198"/>
    </location>
    <ligand>
        <name>a divalent metal cation</name>
        <dbReference type="ChEBI" id="CHEBI:60240"/>
        <label>1</label>
    </ligand>
</feature>
<dbReference type="Proteomes" id="UP000595564">
    <property type="component" value="Chromosome"/>
</dbReference>
<reference evidence="5 6" key="1">
    <citation type="journal article" date="2012" name="Extremophiles">
        <title>Thermotomaculum hydrothermale gen. nov., sp. nov., a novel heterotrophic thermophile within the phylum Acidobacteria from a deep-sea hydrothermal vent chimney in the Southern Okinawa Trough.</title>
        <authorList>
            <person name="Izumi H."/>
            <person name="Nunoura T."/>
            <person name="Miyazaki M."/>
            <person name="Mino S."/>
            <person name="Toki T."/>
            <person name="Takai K."/>
            <person name="Sako Y."/>
            <person name="Sawabe T."/>
            <person name="Nakagawa S."/>
        </authorList>
    </citation>
    <scope>NUCLEOTIDE SEQUENCE [LARGE SCALE GENOMIC DNA]</scope>
    <source>
        <strain evidence="5 6">AC55</strain>
    </source>
</reference>
<protein>
    <submittedName>
        <fullName evidence="5">TatD DNase family protein</fullName>
    </submittedName>
</protein>
<dbReference type="RefSeq" id="WP_201327405.1">
    <property type="nucleotide sequence ID" value="NZ_AP017470.1"/>
</dbReference>
<name>A0A7R6SZV3_9BACT</name>
<evidence type="ECO:0000256" key="4">
    <source>
        <dbReference type="PIRSR" id="PIRSR005902-1"/>
    </source>
</evidence>
<dbReference type="EMBL" id="AP017470">
    <property type="protein sequence ID" value="BBB33107.1"/>
    <property type="molecule type" value="Genomic_DNA"/>
</dbReference>
<dbReference type="PIRSF" id="PIRSF005902">
    <property type="entry name" value="DNase_TatD"/>
    <property type="match status" value="1"/>
</dbReference>
<evidence type="ECO:0000256" key="3">
    <source>
        <dbReference type="ARBA" id="ARBA00022801"/>
    </source>
</evidence>
<feature type="binding site" evidence="4">
    <location>
        <position position="123"/>
    </location>
    <ligand>
        <name>a divalent metal cation</name>
        <dbReference type="ChEBI" id="CHEBI:60240"/>
        <label>2</label>
    </ligand>
</feature>
<accession>A0A7R6SZV3</accession>
<organism evidence="5 6">
    <name type="scientific">Thermotomaculum hydrothermale</name>
    <dbReference type="NCBI Taxonomy" id="981385"/>
    <lineage>
        <taxon>Bacteria</taxon>
        <taxon>Pseudomonadati</taxon>
        <taxon>Acidobacteriota</taxon>
        <taxon>Holophagae</taxon>
        <taxon>Thermotomaculales</taxon>
        <taxon>Thermotomaculaceae</taxon>
        <taxon>Thermotomaculum</taxon>
    </lineage>
</organism>
<dbReference type="PANTHER" id="PTHR46124:SF2">
    <property type="entry name" value="D-AMINOACYL-TRNA DEACYLASE"/>
    <property type="match status" value="1"/>
</dbReference>
<feature type="binding site" evidence="4">
    <location>
        <position position="8"/>
    </location>
    <ligand>
        <name>a divalent metal cation</name>
        <dbReference type="ChEBI" id="CHEBI:60240"/>
        <label>1</label>
    </ligand>
</feature>
<dbReference type="PROSITE" id="PS01137">
    <property type="entry name" value="TATD_1"/>
    <property type="match status" value="1"/>
</dbReference>
<sequence length="252" mass="28861">MLIDSHCHLDFLKEREIEKAIDLGVKGFVIPGIKGYSYIANQLAEKYQSVFYAVGVHPLYINEAPKTALKTILDVASENPNCIAIGEIGLDFFEKNIDKDLQAHFFEKQLEIARETKKPVIIHLRKGFKEFLEITDNFKELTYIMHMFSGKLDFAKALLKRFERVYFSFGAPAIRSNAKKAIEVLKGIPEDRILVETDSPDLPPEGFRYPNVPSNLPYIGEKIAKILNKTKREFFELTFKNTEEAFNCSFQG</sequence>
<dbReference type="GO" id="GO:0046872">
    <property type="term" value="F:metal ion binding"/>
    <property type="evidence" value="ECO:0007669"/>
    <property type="project" value="UniProtKB-KW"/>
</dbReference>
<dbReference type="InterPro" id="IPR032466">
    <property type="entry name" value="Metal_Hydrolase"/>
</dbReference>
<dbReference type="Pfam" id="PF01026">
    <property type="entry name" value="TatD_DNase"/>
    <property type="match status" value="1"/>
</dbReference>
<dbReference type="AlphaFoldDB" id="A0A7R6SZV3"/>
<feature type="binding site" evidence="4">
    <location>
        <position position="6"/>
    </location>
    <ligand>
        <name>a divalent metal cation</name>
        <dbReference type="ChEBI" id="CHEBI:60240"/>
        <label>1</label>
    </ligand>
</feature>
<feature type="binding site" evidence="4">
    <location>
        <position position="87"/>
    </location>
    <ligand>
        <name>a divalent metal cation</name>
        <dbReference type="ChEBI" id="CHEBI:60240"/>
        <label>1</label>
    </ligand>
</feature>
<proteinExistence type="inferred from homology"/>
<evidence type="ECO:0000256" key="1">
    <source>
        <dbReference type="ARBA" id="ARBA00009275"/>
    </source>
</evidence>
<dbReference type="Gene3D" id="3.20.20.140">
    <property type="entry name" value="Metal-dependent hydrolases"/>
    <property type="match status" value="1"/>
</dbReference>
<comment type="similarity">
    <text evidence="1">Belongs to the metallo-dependent hydrolases superfamily. TatD-type hydrolase family.</text>
</comment>
<dbReference type="CDD" id="cd01310">
    <property type="entry name" value="TatD_DNAse"/>
    <property type="match status" value="1"/>
</dbReference>
<evidence type="ECO:0000256" key="2">
    <source>
        <dbReference type="ARBA" id="ARBA00022723"/>
    </source>
</evidence>
<evidence type="ECO:0000313" key="6">
    <source>
        <dbReference type="Proteomes" id="UP000595564"/>
    </source>
</evidence>